<dbReference type="PROSITE" id="PS50165">
    <property type="entry name" value="UVRC"/>
    <property type="match status" value="1"/>
</dbReference>
<reference evidence="2 3" key="1">
    <citation type="submission" date="2020-04" db="EMBL/GenBank/DDBJ databases">
        <title>Whole-genome sequencing of Vibrio spp. from China reveals different genetic environments of blaCTX-M-14 among diverse lineages.</title>
        <authorList>
            <person name="Zheng Z."/>
            <person name="Ye L."/>
            <person name="Chen S."/>
        </authorList>
    </citation>
    <scope>NUCLEOTIDE SEQUENCE [LARGE SCALE GENOMIC DNA]</scope>
    <source>
        <strain evidence="2 3">Vb0574</strain>
    </source>
</reference>
<dbReference type="GO" id="GO:0009380">
    <property type="term" value="C:excinuclease repair complex"/>
    <property type="evidence" value="ECO:0007669"/>
    <property type="project" value="TreeGrafter"/>
</dbReference>
<comment type="caution">
    <text evidence="2">The sequence shown here is derived from an EMBL/GenBank/DDBJ whole genome shotgun (WGS) entry which is preliminary data.</text>
</comment>
<sequence>LERRYSKQLDVEKIPDIIFIDGGKGQLNRAHDIISQYWGDWPKRPIMIGIAKGVTRKPGLETLITVDGEEFHLPSDAPALHLIQHIRDESHNHAIAGHRAK</sequence>
<evidence type="ECO:0000313" key="3">
    <source>
        <dbReference type="Proteomes" id="UP000555836"/>
    </source>
</evidence>
<name>A0A7Y0SBS3_VIBPH</name>
<feature type="non-terminal residue" evidence="2">
    <location>
        <position position="1"/>
    </location>
</feature>
<dbReference type="Proteomes" id="UP000555836">
    <property type="component" value="Unassembled WGS sequence"/>
</dbReference>
<protein>
    <submittedName>
        <fullName evidence="2">Excinuclease ABC subunit C</fullName>
    </submittedName>
</protein>
<dbReference type="AlphaFoldDB" id="A0A7Y0SBS3"/>
<feature type="domain" description="UvrC family homology region profile" evidence="1">
    <location>
        <begin position="1"/>
        <end position="34"/>
    </location>
</feature>
<dbReference type="InterPro" id="IPR038476">
    <property type="entry name" value="UvrC_RNase_H_dom_sf"/>
</dbReference>
<organism evidence="2 3">
    <name type="scientific">Vibrio parahaemolyticus</name>
    <dbReference type="NCBI Taxonomy" id="670"/>
    <lineage>
        <taxon>Bacteria</taxon>
        <taxon>Pseudomonadati</taxon>
        <taxon>Pseudomonadota</taxon>
        <taxon>Gammaproteobacteria</taxon>
        <taxon>Vibrionales</taxon>
        <taxon>Vibrionaceae</taxon>
        <taxon>Vibrio</taxon>
    </lineage>
</organism>
<dbReference type="Pfam" id="PF08459">
    <property type="entry name" value="UvrC_RNaseH_dom"/>
    <property type="match status" value="1"/>
</dbReference>
<dbReference type="Gene3D" id="3.30.420.340">
    <property type="entry name" value="UvrC, RNAse H endonuclease domain"/>
    <property type="match status" value="1"/>
</dbReference>
<feature type="non-terminal residue" evidence="2">
    <location>
        <position position="101"/>
    </location>
</feature>
<dbReference type="InterPro" id="IPR050066">
    <property type="entry name" value="UvrABC_protein_C"/>
</dbReference>
<evidence type="ECO:0000313" key="2">
    <source>
        <dbReference type="EMBL" id="NMU29978.1"/>
    </source>
</evidence>
<evidence type="ECO:0000259" key="1">
    <source>
        <dbReference type="PROSITE" id="PS50165"/>
    </source>
</evidence>
<dbReference type="GO" id="GO:0006974">
    <property type="term" value="P:DNA damage response"/>
    <property type="evidence" value="ECO:0007669"/>
    <property type="project" value="TreeGrafter"/>
</dbReference>
<accession>A0A7Y0SBS3</accession>
<dbReference type="PANTHER" id="PTHR30562:SF1">
    <property type="entry name" value="UVRABC SYSTEM PROTEIN C"/>
    <property type="match status" value="1"/>
</dbReference>
<dbReference type="InterPro" id="IPR001162">
    <property type="entry name" value="UvrC_RNase_H_dom"/>
</dbReference>
<dbReference type="GO" id="GO:0009381">
    <property type="term" value="F:excinuclease ABC activity"/>
    <property type="evidence" value="ECO:0007669"/>
    <property type="project" value="InterPro"/>
</dbReference>
<proteinExistence type="predicted"/>
<dbReference type="PANTHER" id="PTHR30562">
    <property type="entry name" value="UVRC/OXIDOREDUCTASE"/>
    <property type="match status" value="1"/>
</dbReference>
<dbReference type="EMBL" id="JABCLD010002323">
    <property type="protein sequence ID" value="NMU29978.1"/>
    <property type="molecule type" value="Genomic_DNA"/>
</dbReference>
<gene>
    <name evidence="2" type="primary">uvrC</name>
    <name evidence="2" type="ORF">HKB21_30670</name>
</gene>